<dbReference type="GO" id="GO:0006352">
    <property type="term" value="P:DNA-templated transcription initiation"/>
    <property type="evidence" value="ECO:0007669"/>
    <property type="project" value="InterPro"/>
</dbReference>
<name>A0AAW6DPK8_MEDGN</name>
<dbReference type="GO" id="GO:0016987">
    <property type="term" value="F:sigma factor activity"/>
    <property type="evidence" value="ECO:0007669"/>
    <property type="project" value="InterPro"/>
</dbReference>
<comment type="caution">
    <text evidence="2">The sequence shown here is derived from an EMBL/GenBank/DDBJ whole genome shotgun (WGS) entry which is preliminary data.</text>
</comment>
<feature type="domain" description="RNA polymerase sigma factor 70 region 4 type 2" evidence="1">
    <location>
        <begin position="58"/>
        <end position="108"/>
    </location>
</feature>
<reference evidence="2" key="1">
    <citation type="submission" date="2023-01" db="EMBL/GenBank/DDBJ databases">
        <title>Human gut microbiome strain richness.</title>
        <authorList>
            <person name="Chen-Liaw A."/>
        </authorList>
    </citation>
    <scope>NUCLEOTIDE SEQUENCE</scope>
    <source>
        <strain evidence="2">RTP21484st1_H11_RTP21484_190118</strain>
    </source>
</reference>
<dbReference type="InterPro" id="IPR013249">
    <property type="entry name" value="RNA_pol_sigma70_r4_t2"/>
</dbReference>
<dbReference type="EMBL" id="JAQMLA010000147">
    <property type="protein sequence ID" value="MDB8688877.1"/>
    <property type="molecule type" value="Genomic_DNA"/>
</dbReference>
<evidence type="ECO:0000259" key="1">
    <source>
        <dbReference type="Pfam" id="PF08281"/>
    </source>
</evidence>
<dbReference type="InterPro" id="IPR036388">
    <property type="entry name" value="WH-like_DNA-bd_sf"/>
</dbReference>
<evidence type="ECO:0000313" key="3">
    <source>
        <dbReference type="Proteomes" id="UP001212160"/>
    </source>
</evidence>
<organism evidence="2 3">
    <name type="scientific">Mediterraneibacter gnavus</name>
    <name type="common">Ruminococcus gnavus</name>
    <dbReference type="NCBI Taxonomy" id="33038"/>
    <lineage>
        <taxon>Bacteria</taxon>
        <taxon>Bacillati</taxon>
        <taxon>Bacillota</taxon>
        <taxon>Clostridia</taxon>
        <taxon>Lachnospirales</taxon>
        <taxon>Lachnospiraceae</taxon>
        <taxon>Mediterraneibacter</taxon>
    </lineage>
</organism>
<evidence type="ECO:0000313" key="2">
    <source>
        <dbReference type="EMBL" id="MDB8688877.1"/>
    </source>
</evidence>
<dbReference type="Gene3D" id="1.10.10.10">
    <property type="entry name" value="Winged helix-like DNA-binding domain superfamily/Winged helix DNA-binding domain"/>
    <property type="match status" value="1"/>
</dbReference>
<gene>
    <name evidence="2" type="ORF">PNW85_19990</name>
</gene>
<dbReference type="RefSeq" id="WP_272108451.1">
    <property type="nucleotide sequence ID" value="NZ_JAQMLA010000147.1"/>
</dbReference>
<dbReference type="Pfam" id="PF08281">
    <property type="entry name" value="Sigma70_r4_2"/>
    <property type="match status" value="1"/>
</dbReference>
<protein>
    <submittedName>
        <fullName evidence="2">RNA polymerase sigma factor</fullName>
    </submittedName>
</protein>
<dbReference type="SUPFAM" id="SSF88659">
    <property type="entry name" value="Sigma3 and sigma4 domains of RNA polymerase sigma factors"/>
    <property type="match status" value="1"/>
</dbReference>
<sequence length="120" mass="14382">MASNKMRCNKYGKLKNYLYVVAKYTIKDFFRKRCETTEKLEVESSCDGGLDNVPLQVDIWREIQRLDPLDKELIILRYYQDLRVKDIAQIVNLPTSTVGYKIKRIEKLLKLRLEEMKYER</sequence>
<dbReference type="Proteomes" id="UP001212160">
    <property type="component" value="Unassembled WGS sequence"/>
</dbReference>
<dbReference type="GO" id="GO:0003677">
    <property type="term" value="F:DNA binding"/>
    <property type="evidence" value="ECO:0007669"/>
    <property type="project" value="InterPro"/>
</dbReference>
<accession>A0AAW6DPK8</accession>
<dbReference type="AlphaFoldDB" id="A0AAW6DPK8"/>
<dbReference type="InterPro" id="IPR013324">
    <property type="entry name" value="RNA_pol_sigma_r3/r4-like"/>
</dbReference>
<proteinExistence type="predicted"/>